<feature type="non-terminal residue" evidence="1">
    <location>
        <position position="56"/>
    </location>
</feature>
<keyword evidence="2" id="KW-1185">Reference proteome</keyword>
<evidence type="ECO:0000313" key="1">
    <source>
        <dbReference type="EMBL" id="CAG8608028.1"/>
    </source>
</evidence>
<dbReference type="AlphaFoldDB" id="A0A9N9CN98"/>
<proteinExistence type="predicted"/>
<gene>
    <name evidence="1" type="ORF">FCALED_LOCUS8925</name>
</gene>
<organism evidence="1 2">
    <name type="scientific">Funneliformis caledonium</name>
    <dbReference type="NCBI Taxonomy" id="1117310"/>
    <lineage>
        <taxon>Eukaryota</taxon>
        <taxon>Fungi</taxon>
        <taxon>Fungi incertae sedis</taxon>
        <taxon>Mucoromycota</taxon>
        <taxon>Glomeromycotina</taxon>
        <taxon>Glomeromycetes</taxon>
        <taxon>Glomerales</taxon>
        <taxon>Glomeraceae</taxon>
        <taxon>Funneliformis</taxon>
    </lineage>
</organism>
<comment type="caution">
    <text evidence="1">The sequence shown here is derived from an EMBL/GenBank/DDBJ whole genome shotgun (WGS) entry which is preliminary data.</text>
</comment>
<protein>
    <submittedName>
        <fullName evidence="1">6209_t:CDS:1</fullName>
    </submittedName>
</protein>
<dbReference type="EMBL" id="CAJVPQ010002771">
    <property type="protein sequence ID" value="CAG8608028.1"/>
    <property type="molecule type" value="Genomic_DNA"/>
</dbReference>
<sequence>ERTIIMEGSANEKSCGNCIRESFEKLYAETYQRDRLTQSPFPTTAGITEYYLIIVN</sequence>
<accession>A0A9N9CN98</accession>
<dbReference type="Proteomes" id="UP000789570">
    <property type="component" value="Unassembled WGS sequence"/>
</dbReference>
<evidence type="ECO:0000313" key="2">
    <source>
        <dbReference type="Proteomes" id="UP000789570"/>
    </source>
</evidence>
<reference evidence="1" key="1">
    <citation type="submission" date="2021-06" db="EMBL/GenBank/DDBJ databases">
        <authorList>
            <person name="Kallberg Y."/>
            <person name="Tangrot J."/>
            <person name="Rosling A."/>
        </authorList>
    </citation>
    <scope>NUCLEOTIDE SEQUENCE</scope>
    <source>
        <strain evidence="1">UK204</strain>
    </source>
</reference>
<name>A0A9N9CN98_9GLOM</name>